<proteinExistence type="predicted"/>
<name>A0A3M7QJ43_BRAPC</name>
<dbReference type="Proteomes" id="UP000276133">
    <property type="component" value="Unassembled WGS sequence"/>
</dbReference>
<sequence length="87" mass="10325">MDLRNSLRLIQSYNSILDTIVEWPEQNRNKTAKILYEEGNFLIPENYVPNNYDKKFATKYYYQIFHSVKDDFTHDAFHGSSILTAKT</sequence>
<dbReference type="EMBL" id="REGN01006077">
    <property type="protein sequence ID" value="RNA10978.1"/>
    <property type="molecule type" value="Genomic_DNA"/>
</dbReference>
<comment type="caution">
    <text evidence="1">The sequence shown here is derived from an EMBL/GenBank/DDBJ whole genome shotgun (WGS) entry which is preliminary data.</text>
</comment>
<dbReference type="AlphaFoldDB" id="A0A3M7QJ43"/>
<protein>
    <submittedName>
        <fullName evidence="1">Uncharacterized protein</fullName>
    </submittedName>
</protein>
<accession>A0A3M7QJ43</accession>
<reference evidence="1 2" key="1">
    <citation type="journal article" date="2018" name="Sci. Rep.">
        <title>Genomic signatures of local adaptation to the degree of environmental predictability in rotifers.</title>
        <authorList>
            <person name="Franch-Gras L."/>
            <person name="Hahn C."/>
            <person name="Garcia-Roger E.M."/>
            <person name="Carmona M.J."/>
            <person name="Serra M."/>
            <person name="Gomez A."/>
        </authorList>
    </citation>
    <scope>NUCLEOTIDE SEQUENCE [LARGE SCALE GENOMIC DNA]</scope>
    <source>
        <strain evidence="1">HYR1</strain>
    </source>
</reference>
<evidence type="ECO:0000313" key="2">
    <source>
        <dbReference type="Proteomes" id="UP000276133"/>
    </source>
</evidence>
<keyword evidence="2" id="KW-1185">Reference proteome</keyword>
<gene>
    <name evidence="1" type="ORF">BpHYR1_039750</name>
</gene>
<evidence type="ECO:0000313" key="1">
    <source>
        <dbReference type="EMBL" id="RNA10978.1"/>
    </source>
</evidence>
<organism evidence="1 2">
    <name type="scientific">Brachionus plicatilis</name>
    <name type="common">Marine rotifer</name>
    <name type="synonym">Brachionus muelleri</name>
    <dbReference type="NCBI Taxonomy" id="10195"/>
    <lineage>
        <taxon>Eukaryota</taxon>
        <taxon>Metazoa</taxon>
        <taxon>Spiralia</taxon>
        <taxon>Gnathifera</taxon>
        <taxon>Rotifera</taxon>
        <taxon>Eurotatoria</taxon>
        <taxon>Monogononta</taxon>
        <taxon>Pseudotrocha</taxon>
        <taxon>Ploima</taxon>
        <taxon>Brachionidae</taxon>
        <taxon>Brachionus</taxon>
    </lineage>
</organism>